<dbReference type="Pfam" id="PF13976">
    <property type="entry name" value="gag_pre-integrs"/>
    <property type="match status" value="1"/>
</dbReference>
<evidence type="ECO:0000313" key="3">
    <source>
        <dbReference type="EMBL" id="KAG8157299.1"/>
    </source>
</evidence>
<evidence type="ECO:0000259" key="1">
    <source>
        <dbReference type="Pfam" id="PF13976"/>
    </source>
</evidence>
<comment type="caution">
    <text evidence="3">The sequence shown here is derived from an EMBL/GenBank/DDBJ whole genome shotgun (WGS) entry which is preliminary data.</text>
</comment>
<proteinExistence type="predicted"/>
<evidence type="ECO:0000313" key="4">
    <source>
        <dbReference type="Proteomes" id="UP000827092"/>
    </source>
</evidence>
<dbReference type="Proteomes" id="UP000827092">
    <property type="component" value="Unassembled WGS sequence"/>
</dbReference>
<gene>
    <name evidence="3" type="ORF">JTE90_011273</name>
</gene>
<keyword evidence="4" id="KW-1185">Reference proteome</keyword>
<accession>A0AAV6TEM6</accession>
<evidence type="ECO:0000259" key="2">
    <source>
        <dbReference type="Pfam" id="PF22936"/>
    </source>
</evidence>
<sequence length="212" mass="24015">MATNEQEKKNSPPEGEETIAATVVYNGQRNNKFILDSGATSHMCFNPDLFFEFTTQTDSYITLADDKPAKITGKGCVRITIPDEDYGTKTLKLENVLCVPELKTNLLSISKCTRNNRVVVFDAREAKVILEDGFTLFRAERKGNLYFVEPIEESATVIAELEIWHQKFGHLNMNDLKKLESQNMVRGLNFRNKNDSIKDCKICIQSKQNATP</sequence>
<dbReference type="AlphaFoldDB" id="A0AAV6TEM6"/>
<dbReference type="Pfam" id="PF22936">
    <property type="entry name" value="Pol_BBD"/>
    <property type="match status" value="1"/>
</dbReference>
<protein>
    <recommendedName>
        <fullName evidence="5">GAG-pre-integrase domain-containing protein</fullName>
    </recommendedName>
</protein>
<evidence type="ECO:0008006" key="5">
    <source>
        <dbReference type="Google" id="ProtNLM"/>
    </source>
</evidence>
<dbReference type="InterPro" id="IPR025724">
    <property type="entry name" value="GAG-pre-integrase_dom"/>
</dbReference>
<reference evidence="3 4" key="1">
    <citation type="journal article" date="2022" name="Nat. Ecol. Evol.">
        <title>A masculinizing supergene underlies an exaggerated male reproductive morph in a spider.</title>
        <authorList>
            <person name="Hendrickx F."/>
            <person name="De Corte Z."/>
            <person name="Sonet G."/>
            <person name="Van Belleghem S.M."/>
            <person name="Kostlbacher S."/>
            <person name="Vangestel C."/>
        </authorList>
    </citation>
    <scope>NUCLEOTIDE SEQUENCE [LARGE SCALE GENOMIC DNA]</scope>
    <source>
        <strain evidence="3">W744_W776</strain>
    </source>
</reference>
<feature type="domain" description="Retrovirus-related Pol polyprotein from transposon TNT 1-94-like beta-barrel" evidence="2">
    <location>
        <begin position="33"/>
        <end position="115"/>
    </location>
</feature>
<dbReference type="InterPro" id="IPR054722">
    <property type="entry name" value="PolX-like_BBD"/>
</dbReference>
<organism evidence="3 4">
    <name type="scientific">Oedothorax gibbosus</name>
    <dbReference type="NCBI Taxonomy" id="931172"/>
    <lineage>
        <taxon>Eukaryota</taxon>
        <taxon>Metazoa</taxon>
        <taxon>Ecdysozoa</taxon>
        <taxon>Arthropoda</taxon>
        <taxon>Chelicerata</taxon>
        <taxon>Arachnida</taxon>
        <taxon>Araneae</taxon>
        <taxon>Araneomorphae</taxon>
        <taxon>Entelegynae</taxon>
        <taxon>Araneoidea</taxon>
        <taxon>Linyphiidae</taxon>
        <taxon>Erigoninae</taxon>
        <taxon>Oedothorax</taxon>
    </lineage>
</organism>
<feature type="domain" description="GAG-pre-integrase" evidence="1">
    <location>
        <begin position="157"/>
        <end position="208"/>
    </location>
</feature>
<name>A0AAV6TEM6_9ARAC</name>
<dbReference type="EMBL" id="JAFNEN010005975">
    <property type="protein sequence ID" value="KAG8157299.1"/>
    <property type="molecule type" value="Genomic_DNA"/>
</dbReference>